<feature type="compositionally biased region" description="Polar residues" evidence="1">
    <location>
        <begin position="1"/>
        <end position="18"/>
    </location>
</feature>
<sequence>MPHSCLSQNIWLSPTQNGPERIEPGLFPDFSSGFSNSGNRIAFSPSRTSAWNGPDPMLAKRNAG</sequence>
<evidence type="ECO:0000313" key="2">
    <source>
        <dbReference type="EMBL" id="MBW82627.1"/>
    </source>
</evidence>
<dbReference type="EMBL" id="GGEC01002144">
    <property type="protein sequence ID" value="MBW82627.1"/>
    <property type="molecule type" value="Transcribed_RNA"/>
</dbReference>
<proteinExistence type="predicted"/>
<feature type="region of interest" description="Disordered" evidence="1">
    <location>
        <begin position="1"/>
        <end position="21"/>
    </location>
</feature>
<dbReference type="AlphaFoldDB" id="A0A2P2IN23"/>
<reference evidence="2" key="1">
    <citation type="submission" date="2018-02" db="EMBL/GenBank/DDBJ databases">
        <title>Rhizophora mucronata_Transcriptome.</title>
        <authorList>
            <person name="Meera S.P."/>
            <person name="Sreeshan A."/>
            <person name="Augustine A."/>
        </authorList>
    </citation>
    <scope>NUCLEOTIDE SEQUENCE</scope>
    <source>
        <tissue evidence="2">Leaf</tissue>
    </source>
</reference>
<evidence type="ECO:0000256" key="1">
    <source>
        <dbReference type="SAM" id="MobiDB-lite"/>
    </source>
</evidence>
<feature type="region of interest" description="Disordered" evidence="1">
    <location>
        <begin position="45"/>
        <end position="64"/>
    </location>
</feature>
<name>A0A2P2IN23_RHIMU</name>
<organism evidence="2">
    <name type="scientific">Rhizophora mucronata</name>
    <name type="common">Asiatic mangrove</name>
    <dbReference type="NCBI Taxonomy" id="61149"/>
    <lineage>
        <taxon>Eukaryota</taxon>
        <taxon>Viridiplantae</taxon>
        <taxon>Streptophyta</taxon>
        <taxon>Embryophyta</taxon>
        <taxon>Tracheophyta</taxon>
        <taxon>Spermatophyta</taxon>
        <taxon>Magnoliopsida</taxon>
        <taxon>eudicotyledons</taxon>
        <taxon>Gunneridae</taxon>
        <taxon>Pentapetalae</taxon>
        <taxon>rosids</taxon>
        <taxon>fabids</taxon>
        <taxon>Malpighiales</taxon>
        <taxon>Rhizophoraceae</taxon>
        <taxon>Rhizophora</taxon>
    </lineage>
</organism>
<accession>A0A2P2IN23</accession>
<protein>
    <submittedName>
        <fullName evidence="2">Uncharacterized protein</fullName>
    </submittedName>
</protein>